<keyword evidence="2" id="KW-1185">Reference proteome</keyword>
<protein>
    <submittedName>
        <fullName evidence="1">Uncharacterized protein</fullName>
    </submittedName>
</protein>
<dbReference type="EMBL" id="UYYB01116002">
    <property type="protein sequence ID" value="VDM82093.1"/>
    <property type="molecule type" value="Genomic_DNA"/>
</dbReference>
<dbReference type="AlphaFoldDB" id="A0A3P7JMN0"/>
<evidence type="ECO:0000313" key="1">
    <source>
        <dbReference type="EMBL" id="VDM82093.1"/>
    </source>
</evidence>
<evidence type="ECO:0000313" key="2">
    <source>
        <dbReference type="Proteomes" id="UP000270094"/>
    </source>
</evidence>
<organism evidence="1 2">
    <name type="scientific">Strongylus vulgaris</name>
    <name type="common">Blood worm</name>
    <dbReference type="NCBI Taxonomy" id="40348"/>
    <lineage>
        <taxon>Eukaryota</taxon>
        <taxon>Metazoa</taxon>
        <taxon>Ecdysozoa</taxon>
        <taxon>Nematoda</taxon>
        <taxon>Chromadorea</taxon>
        <taxon>Rhabditida</taxon>
        <taxon>Rhabditina</taxon>
        <taxon>Rhabditomorpha</taxon>
        <taxon>Strongyloidea</taxon>
        <taxon>Strongylidae</taxon>
        <taxon>Strongylus</taxon>
    </lineage>
</organism>
<sequence length="71" mass="7981">MRVGVLRSTKISVIPINIKFCIGVLRWDMADKKVEKSHFCHVASEQHPEAVALLTGKVIGLEEGQFLEDDF</sequence>
<accession>A0A3P7JMN0</accession>
<name>A0A3P7JMN0_STRVU</name>
<dbReference type="Proteomes" id="UP000270094">
    <property type="component" value="Unassembled WGS sequence"/>
</dbReference>
<gene>
    <name evidence="1" type="ORF">SVUK_LOCUS17091</name>
</gene>
<proteinExistence type="predicted"/>
<reference evidence="1 2" key="1">
    <citation type="submission" date="2018-11" db="EMBL/GenBank/DDBJ databases">
        <authorList>
            <consortium name="Pathogen Informatics"/>
        </authorList>
    </citation>
    <scope>NUCLEOTIDE SEQUENCE [LARGE SCALE GENOMIC DNA]</scope>
</reference>